<dbReference type="Gene3D" id="1.10.3470.10">
    <property type="entry name" value="ABC transporter involved in vitamin B12 uptake, BtuC"/>
    <property type="match status" value="1"/>
</dbReference>
<feature type="transmembrane region" description="Helical" evidence="8">
    <location>
        <begin position="309"/>
        <end position="329"/>
    </location>
</feature>
<dbReference type="CDD" id="cd06550">
    <property type="entry name" value="TM_ABC_iron-siderophores_like"/>
    <property type="match status" value="1"/>
</dbReference>
<dbReference type="EMBL" id="KF255992">
    <property type="protein sequence ID" value="AGW45492.1"/>
    <property type="molecule type" value="Genomic_DNA"/>
</dbReference>
<feature type="transmembrane region" description="Helical" evidence="8">
    <location>
        <begin position="121"/>
        <end position="139"/>
    </location>
</feature>
<evidence type="ECO:0000256" key="8">
    <source>
        <dbReference type="SAM" id="Phobius"/>
    </source>
</evidence>
<dbReference type="Pfam" id="PF01032">
    <property type="entry name" value="FecCD"/>
    <property type="match status" value="1"/>
</dbReference>
<evidence type="ECO:0000313" key="9">
    <source>
        <dbReference type="EMBL" id="AGW45492.1"/>
    </source>
</evidence>
<dbReference type="AlphaFoldDB" id="A0A059Q9N9"/>
<evidence type="ECO:0000256" key="5">
    <source>
        <dbReference type="ARBA" id="ARBA00022692"/>
    </source>
</evidence>
<keyword evidence="7 8" id="KW-0472">Membrane</keyword>
<feature type="transmembrane region" description="Helical" evidence="8">
    <location>
        <begin position="66"/>
        <end position="87"/>
    </location>
</feature>
<feature type="transmembrane region" description="Helical" evidence="8">
    <location>
        <begin position="151"/>
        <end position="172"/>
    </location>
</feature>
<dbReference type="SUPFAM" id="SSF81345">
    <property type="entry name" value="ABC transporter involved in vitamin B12 uptake, BtuC"/>
    <property type="match status" value="1"/>
</dbReference>
<feature type="transmembrane region" description="Helical" evidence="8">
    <location>
        <begin position="7"/>
        <end position="28"/>
    </location>
</feature>
<name>A0A059Q9N9_9BACT</name>
<feature type="transmembrane region" description="Helical" evidence="8">
    <location>
        <begin position="178"/>
        <end position="211"/>
    </location>
</feature>
<keyword evidence="3" id="KW-0813">Transport</keyword>
<evidence type="ECO:0000256" key="6">
    <source>
        <dbReference type="ARBA" id="ARBA00022989"/>
    </source>
</evidence>
<comment type="subcellular location">
    <subcellularLocation>
        <location evidence="1">Cell membrane</location>
        <topology evidence="1">Multi-pass membrane protein</topology>
    </subcellularLocation>
</comment>
<accession>A0A059Q9N9</accession>
<feature type="transmembrane region" description="Helical" evidence="8">
    <location>
        <begin position="240"/>
        <end position="267"/>
    </location>
</feature>
<feature type="transmembrane region" description="Helical" evidence="8">
    <location>
        <begin position="279"/>
        <end position="297"/>
    </location>
</feature>
<evidence type="ECO:0000256" key="1">
    <source>
        <dbReference type="ARBA" id="ARBA00004651"/>
    </source>
</evidence>
<evidence type="ECO:0000256" key="2">
    <source>
        <dbReference type="ARBA" id="ARBA00007935"/>
    </source>
</evidence>
<sequence length="336" mass="35563">MPGRGKYAAIMAGLFISLCAVAFASLFAGRYALSAHDVAQILWQGNMPGENEARYSVIFNLRAPRVVAVMLVGGGLAVAGATFQAVLKNALASPDVLGTSSASAFGAALGILLSLPFALSSLLSFLFGVVSLLLVLGICRLKRRQDALTTLLSGMIIASLFIAFVSVIKYVADPQDTLPAIVFWLMGSFASVAKAQVYWLIPLFAACYLTIYRLRWNMNILSLGDDEARIAGLNPPRLKILLLIAASLLVSASVSLAGVVGWVGLVIPHLVRSVLGYNHGRLIPASALSGALFLLVIDNIARGATYAEIPIGILTALIGAPLFALLFIMSSKHDHR</sequence>
<dbReference type="GO" id="GO:0033214">
    <property type="term" value="P:siderophore-iron import into cell"/>
    <property type="evidence" value="ECO:0007669"/>
    <property type="project" value="TreeGrafter"/>
</dbReference>
<evidence type="ECO:0000256" key="4">
    <source>
        <dbReference type="ARBA" id="ARBA00022475"/>
    </source>
</evidence>
<organism evidence="9">
    <name type="scientific">uncultured bacterium Lac35B</name>
    <dbReference type="NCBI Taxonomy" id="1403000"/>
    <lineage>
        <taxon>Bacteria</taxon>
        <taxon>environmental samples</taxon>
    </lineage>
</organism>
<protein>
    <submittedName>
        <fullName evidence="9">Iron chelate uptake ABC transporter</fullName>
    </submittedName>
</protein>
<dbReference type="GO" id="GO:0022857">
    <property type="term" value="F:transmembrane transporter activity"/>
    <property type="evidence" value="ECO:0007669"/>
    <property type="project" value="InterPro"/>
</dbReference>
<dbReference type="PANTHER" id="PTHR30472">
    <property type="entry name" value="FERRIC ENTEROBACTIN TRANSPORT SYSTEM PERMEASE PROTEIN"/>
    <property type="match status" value="1"/>
</dbReference>
<dbReference type="InterPro" id="IPR037294">
    <property type="entry name" value="ABC_BtuC-like"/>
</dbReference>
<keyword evidence="4" id="KW-1003">Cell membrane</keyword>
<dbReference type="InterPro" id="IPR000522">
    <property type="entry name" value="ABC_transptr_permease_BtuC"/>
</dbReference>
<keyword evidence="6 8" id="KW-1133">Transmembrane helix</keyword>
<evidence type="ECO:0000256" key="7">
    <source>
        <dbReference type="ARBA" id="ARBA00023136"/>
    </source>
</evidence>
<evidence type="ECO:0000256" key="3">
    <source>
        <dbReference type="ARBA" id="ARBA00022448"/>
    </source>
</evidence>
<dbReference type="GO" id="GO:0005886">
    <property type="term" value="C:plasma membrane"/>
    <property type="evidence" value="ECO:0007669"/>
    <property type="project" value="UniProtKB-SubCell"/>
</dbReference>
<reference evidence="9" key="1">
    <citation type="submission" date="2013-06" db="EMBL/GenBank/DDBJ databases">
        <title>Functional metagenomics reveals novel beta-galactosidases not predictable from gene sequences.</title>
        <authorList>
            <person name="Cheng J."/>
            <person name="Engel K."/>
            <person name="Romantsov T."/>
            <person name="Neufeld J.D."/>
            <person name="Rose D.R."/>
            <person name="Charles T.C."/>
        </authorList>
    </citation>
    <scope>NUCLEOTIDE SEQUENCE</scope>
</reference>
<keyword evidence="5 8" id="KW-0812">Transmembrane</keyword>
<proteinExistence type="inferred from homology"/>
<comment type="similarity">
    <text evidence="2">Belongs to the binding-protein-dependent transport system permease family. FecCD subfamily.</text>
</comment>
<dbReference type="PANTHER" id="PTHR30472:SF70">
    <property type="entry name" value="MOLYBDATE IMPORT SYSTEM PERMEASE PROTEIN MOLB"/>
    <property type="match status" value="1"/>
</dbReference>